<dbReference type="EMBL" id="OU503051">
    <property type="protein sequence ID" value="CAI9778847.1"/>
    <property type="molecule type" value="Genomic_DNA"/>
</dbReference>
<organism evidence="1 2">
    <name type="scientific">Fraxinus pennsylvanica</name>
    <dbReference type="NCBI Taxonomy" id="56036"/>
    <lineage>
        <taxon>Eukaryota</taxon>
        <taxon>Viridiplantae</taxon>
        <taxon>Streptophyta</taxon>
        <taxon>Embryophyta</taxon>
        <taxon>Tracheophyta</taxon>
        <taxon>Spermatophyta</taxon>
        <taxon>Magnoliopsida</taxon>
        <taxon>eudicotyledons</taxon>
        <taxon>Gunneridae</taxon>
        <taxon>Pentapetalae</taxon>
        <taxon>asterids</taxon>
        <taxon>lamiids</taxon>
        <taxon>Lamiales</taxon>
        <taxon>Oleaceae</taxon>
        <taxon>Oleeae</taxon>
        <taxon>Fraxinus</taxon>
    </lineage>
</organism>
<dbReference type="AlphaFoldDB" id="A0AAD1ZZT4"/>
<dbReference type="Proteomes" id="UP000834106">
    <property type="component" value="Chromosome 16"/>
</dbReference>
<proteinExistence type="predicted"/>
<gene>
    <name evidence="1" type="ORF">FPE_LOCUS26277</name>
</gene>
<name>A0AAD1ZZT4_9LAMI</name>
<protein>
    <submittedName>
        <fullName evidence="1">Uncharacterized protein</fullName>
    </submittedName>
</protein>
<reference evidence="1" key="1">
    <citation type="submission" date="2023-05" db="EMBL/GenBank/DDBJ databases">
        <authorList>
            <person name="Huff M."/>
        </authorList>
    </citation>
    <scope>NUCLEOTIDE SEQUENCE</scope>
</reference>
<keyword evidence="2" id="KW-1185">Reference proteome</keyword>
<sequence length="115" mass="13357">MHISLCFVFQKTRSHINIEGVKIFSTPRKLTRSLQDPDGMISDFSERQTRRFGSPFSSKFEWTPTSRHEQNDLAQGITVTSKEVKTSLLDGNSFMVNQNQYPQQETCFIHKCLQR</sequence>
<accession>A0AAD1ZZT4</accession>
<evidence type="ECO:0000313" key="2">
    <source>
        <dbReference type="Proteomes" id="UP000834106"/>
    </source>
</evidence>
<evidence type="ECO:0000313" key="1">
    <source>
        <dbReference type="EMBL" id="CAI9778847.1"/>
    </source>
</evidence>